<dbReference type="STRING" id="1778.A9W97_07910"/>
<organism evidence="2 3">
    <name type="scientific">Mycobacterium gordonae</name>
    <dbReference type="NCBI Taxonomy" id="1778"/>
    <lineage>
        <taxon>Bacteria</taxon>
        <taxon>Bacillati</taxon>
        <taxon>Actinomycetota</taxon>
        <taxon>Actinomycetes</taxon>
        <taxon>Mycobacteriales</taxon>
        <taxon>Mycobacteriaceae</taxon>
        <taxon>Mycobacterium</taxon>
    </lineage>
</organism>
<keyword evidence="2" id="KW-0503">Monooxygenase</keyword>
<dbReference type="GO" id="GO:0004497">
    <property type="term" value="F:monooxygenase activity"/>
    <property type="evidence" value="ECO:0007669"/>
    <property type="project" value="UniProtKB-KW"/>
</dbReference>
<dbReference type="InterPro" id="IPR007138">
    <property type="entry name" value="ABM_dom"/>
</dbReference>
<gene>
    <name evidence="2" type="ORF">AO501_00665</name>
</gene>
<dbReference type="RefSeq" id="WP_055579148.1">
    <property type="nucleotide sequence ID" value="NZ_LKTM01000267.1"/>
</dbReference>
<accession>A0A0Q2LQJ1</accession>
<dbReference type="OrthoDB" id="287932at2"/>
<dbReference type="AlphaFoldDB" id="A0A0Q2LQJ1"/>
<dbReference type="SUPFAM" id="SSF54909">
    <property type="entry name" value="Dimeric alpha+beta barrel"/>
    <property type="match status" value="1"/>
</dbReference>
<evidence type="ECO:0000313" key="2">
    <source>
        <dbReference type="EMBL" id="KQH77922.1"/>
    </source>
</evidence>
<dbReference type="Proteomes" id="UP000051677">
    <property type="component" value="Unassembled WGS sequence"/>
</dbReference>
<dbReference type="PROSITE" id="PS51725">
    <property type="entry name" value="ABM"/>
    <property type="match status" value="1"/>
</dbReference>
<reference evidence="2 3" key="1">
    <citation type="submission" date="2015-10" db="EMBL/GenBank/DDBJ databases">
        <title>Mycobacterium gordonae draft genome assembly.</title>
        <authorList>
            <person name="Ustinova V."/>
            <person name="Smirnova T."/>
            <person name="Blagodatskikh K."/>
            <person name="Varlamov D."/>
            <person name="Larionova E."/>
            <person name="Chernousova L."/>
        </authorList>
    </citation>
    <scope>NUCLEOTIDE SEQUENCE [LARGE SCALE GENOMIC DNA]</scope>
    <source>
        <strain evidence="2 3">CTRI 14-8773</strain>
    </source>
</reference>
<dbReference type="InterPro" id="IPR011008">
    <property type="entry name" value="Dimeric_a/b-barrel"/>
</dbReference>
<dbReference type="EMBL" id="LKTM01000267">
    <property type="protein sequence ID" value="KQH77922.1"/>
    <property type="molecule type" value="Genomic_DNA"/>
</dbReference>
<dbReference type="Pfam" id="PF03992">
    <property type="entry name" value="ABM"/>
    <property type="match status" value="1"/>
</dbReference>
<name>A0A0Q2LQJ1_MYCGO</name>
<sequence length="95" mass="10208">MVIVAGFIVVDPASRDNYLANCLEVIRLARHTAGCVDFAISADPLDPGRVNIIERWESQAAVDAFRGSGPSGDQQDAIVSGCVCEYDVAAERRLL</sequence>
<comment type="caution">
    <text evidence="2">The sequence shown here is derived from an EMBL/GenBank/DDBJ whole genome shotgun (WGS) entry which is preliminary data.</text>
</comment>
<proteinExistence type="predicted"/>
<dbReference type="Gene3D" id="3.30.70.100">
    <property type="match status" value="1"/>
</dbReference>
<evidence type="ECO:0000259" key="1">
    <source>
        <dbReference type="PROSITE" id="PS51725"/>
    </source>
</evidence>
<keyword evidence="2" id="KW-0560">Oxidoreductase</keyword>
<feature type="domain" description="ABM" evidence="1">
    <location>
        <begin position="2"/>
        <end position="95"/>
    </location>
</feature>
<protein>
    <submittedName>
        <fullName evidence="2">Antibiotic biosynthesis monooxygenase</fullName>
    </submittedName>
</protein>
<evidence type="ECO:0000313" key="3">
    <source>
        <dbReference type="Proteomes" id="UP000051677"/>
    </source>
</evidence>